<dbReference type="EMBL" id="JACEFB010000001">
    <property type="protein sequence ID" value="MBA2224708.1"/>
    <property type="molecule type" value="Genomic_DNA"/>
</dbReference>
<evidence type="ECO:0000313" key="11">
    <source>
        <dbReference type="Proteomes" id="UP000542342"/>
    </source>
</evidence>
<dbReference type="Pfam" id="PF00795">
    <property type="entry name" value="CN_hydrolase"/>
    <property type="match status" value="1"/>
</dbReference>
<comment type="pathway">
    <text evidence="1 7 8">Cofactor biosynthesis; NAD(+) biosynthesis; NAD(+) from deamido-NAD(+) (L-Gln route): step 1/1.</text>
</comment>
<feature type="binding site" evidence="7">
    <location>
        <position position="493"/>
    </location>
    <ligand>
        <name>deamido-NAD(+)</name>
        <dbReference type="ChEBI" id="CHEBI:58437"/>
        <note>ligand shared between two neighboring subunits</note>
    </ligand>
</feature>
<dbReference type="InterPro" id="IPR014445">
    <property type="entry name" value="Gln-dep_NAD_synthase"/>
</dbReference>
<dbReference type="Pfam" id="PF02540">
    <property type="entry name" value="NAD_synthase"/>
    <property type="match status" value="1"/>
</dbReference>
<dbReference type="HAMAP" id="MF_02090">
    <property type="entry name" value="NadE_glutamine_dep"/>
    <property type="match status" value="1"/>
</dbReference>
<sequence length="666" mass="74357">MHPYGYVRVAAATPRLHLADVASNVAETLLLLEQAEALGVNLLVFPECHLTGYTCHDLFHHETLQRRVLTHLQHLIREGSRRYRGVAVYGTPWAVDGQVFNVAVVVQGSEILGIIPKSYLPTYKEFYDRRYFSAAGHALRRTISWEGQEVPFGADLLFCCRSWPELIFAVEICEDLWVPIPPSSSAALAGAMILLNLSASNDLVGKASYRRQLVVSQSGRCLAAYVYTSSGVGESSTDLLFGGHALIAENGTLLAESDRFSYTGGLTAADVDLQHLWHDRCQMTSFHDNRLAHAQEWRRIPFSLELSPRSPELLRAIDPQPFVPADPASRDERCREIFHIQVSALARRLEQTGTPPVAIGVSGGLDSTLALLVACKTADLLKLPRRHIHALTLPGFGTTERTLSNARSLMEALGVSAQEIDIREICLEQMRALGHAPFGIPLTGETVESFSDKLRRLPASRRYDLVFENVQARVRTSLLMNTGFVIGTGDMSELAVGWCTYNADHMSMYNVNVSVPKTLVRFLVRWAAEHEFQGNTRKILLDIADTVITPELLPPDASGNIVQLTEEVVGPYELIDFFLYHFLRFGSSPEKILYLARQARFSRPYSPEELKHWLRTFLKRFFAQQYKRSCLPDGPKVGTVSLSPRGDWRMPSDAAVQEWLAATEPT</sequence>
<keyword evidence="11" id="KW-1185">Reference proteome</keyword>
<dbReference type="PIRSF" id="PIRSF006630">
    <property type="entry name" value="NADS_GAT"/>
    <property type="match status" value="1"/>
</dbReference>
<dbReference type="InterPro" id="IPR036526">
    <property type="entry name" value="C-N_Hydrolase_sf"/>
</dbReference>
<dbReference type="PROSITE" id="PS50263">
    <property type="entry name" value="CN_HYDROLASE"/>
    <property type="match status" value="1"/>
</dbReference>
<evidence type="ECO:0000256" key="8">
    <source>
        <dbReference type="PIRNR" id="PIRNR006630"/>
    </source>
</evidence>
<evidence type="ECO:0000256" key="2">
    <source>
        <dbReference type="ARBA" id="ARBA00007145"/>
    </source>
</evidence>
<comment type="function">
    <text evidence="7">Catalyzes the ATP-dependent amidation of deamido-NAD to form NAD. Uses L-glutamine as a nitrogen source.</text>
</comment>
<dbReference type="PANTHER" id="PTHR23090">
    <property type="entry name" value="NH 3 /GLUTAMINE-DEPENDENT NAD + SYNTHETASE"/>
    <property type="match status" value="1"/>
</dbReference>
<feature type="binding site" evidence="7">
    <location>
        <position position="206"/>
    </location>
    <ligand>
        <name>L-glutamine</name>
        <dbReference type="ChEBI" id="CHEBI:58359"/>
    </ligand>
</feature>
<dbReference type="Gene3D" id="3.60.110.10">
    <property type="entry name" value="Carbon-nitrogen hydrolase"/>
    <property type="match status" value="1"/>
</dbReference>
<feature type="domain" description="CN hydrolase" evidence="9">
    <location>
        <begin position="7"/>
        <end position="273"/>
    </location>
</feature>
<dbReference type="GO" id="GO:0008795">
    <property type="term" value="F:NAD+ synthase activity"/>
    <property type="evidence" value="ECO:0007669"/>
    <property type="project" value="UniProtKB-UniRule"/>
</dbReference>
<dbReference type="SUPFAM" id="SSF52402">
    <property type="entry name" value="Adenine nucleotide alpha hydrolases-like"/>
    <property type="match status" value="1"/>
</dbReference>
<dbReference type="InterPro" id="IPR003010">
    <property type="entry name" value="C-N_Hydrolase"/>
</dbReference>
<evidence type="ECO:0000256" key="4">
    <source>
        <dbReference type="ARBA" id="ARBA00022741"/>
    </source>
</evidence>
<dbReference type="Proteomes" id="UP000542342">
    <property type="component" value="Unassembled WGS sequence"/>
</dbReference>
<feature type="binding site" evidence="7">
    <location>
        <position position="469"/>
    </location>
    <ligand>
        <name>deamido-NAD(+)</name>
        <dbReference type="ChEBI" id="CHEBI:58437"/>
        <note>ligand shared between two neighboring subunits</note>
    </ligand>
</feature>
<gene>
    <name evidence="7" type="primary">nadE</name>
    <name evidence="10" type="ORF">H0921_00865</name>
</gene>
<evidence type="ECO:0000256" key="1">
    <source>
        <dbReference type="ARBA" id="ARBA00005188"/>
    </source>
</evidence>
<dbReference type="Gene3D" id="1.10.10.1140">
    <property type="entry name" value="Glutamine-dependent NAD+ synthetase, C-terminal domain"/>
    <property type="match status" value="1"/>
</dbReference>
<feature type="binding site" evidence="7">
    <location>
        <position position="488"/>
    </location>
    <ligand>
        <name>ATP</name>
        <dbReference type="ChEBI" id="CHEBI:30616"/>
    </ligand>
</feature>
<dbReference type="SUPFAM" id="SSF56317">
    <property type="entry name" value="Carbon-nitrogen hydrolase"/>
    <property type="match status" value="1"/>
</dbReference>
<proteinExistence type="inferred from homology"/>
<dbReference type="AlphaFoldDB" id="A0A7V9AA72"/>
<dbReference type="CDD" id="cd00553">
    <property type="entry name" value="NAD_synthase"/>
    <property type="match status" value="1"/>
</dbReference>
<dbReference type="InterPro" id="IPR014729">
    <property type="entry name" value="Rossmann-like_a/b/a_fold"/>
</dbReference>
<feature type="active site" description="Nucleophile; for glutaminase activity" evidence="7">
    <location>
        <position position="173"/>
    </location>
</feature>
<keyword evidence="3 7" id="KW-0436">Ligase</keyword>
<feature type="binding site" evidence="7">
    <location>
        <begin position="498"/>
        <end position="501"/>
    </location>
    <ligand>
        <name>deamido-NAD(+)</name>
        <dbReference type="ChEBI" id="CHEBI:58437"/>
        <note>ligand shared between two neighboring subunits</note>
    </ligand>
</feature>
<organism evidence="10 11">
    <name type="scientific">Thermogemmata fonticola</name>
    <dbReference type="NCBI Taxonomy" id="2755323"/>
    <lineage>
        <taxon>Bacteria</taxon>
        <taxon>Pseudomonadati</taxon>
        <taxon>Planctomycetota</taxon>
        <taxon>Planctomycetia</taxon>
        <taxon>Gemmatales</taxon>
        <taxon>Gemmataceae</taxon>
        <taxon>Thermogemmata</taxon>
    </lineage>
</organism>
<keyword evidence="4 7" id="KW-0547">Nucleotide-binding</keyword>
<dbReference type="PANTHER" id="PTHR23090:SF9">
    <property type="entry name" value="GLUTAMINE-DEPENDENT NAD(+) SYNTHETASE"/>
    <property type="match status" value="1"/>
</dbReference>
<keyword evidence="5 7" id="KW-0067">ATP-binding</keyword>
<evidence type="ECO:0000259" key="9">
    <source>
        <dbReference type="PROSITE" id="PS50263"/>
    </source>
</evidence>
<keyword evidence="6 7" id="KW-0520">NAD</keyword>
<evidence type="ECO:0000256" key="5">
    <source>
        <dbReference type="ARBA" id="ARBA00022840"/>
    </source>
</evidence>
<dbReference type="CDD" id="cd07570">
    <property type="entry name" value="GAT_Gln-NAD-synth"/>
    <property type="match status" value="1"/>
</dbReference>
<comment type="caution">
    <text evidence="10">The sequence shown here is derived from an EMBL/GenBank/DDBJ whole genome shotgun (WGS) entry which is preliminary data.</text>
</comment>
<dbReference type="GO" id="GO:0005524">
    <property type="term" value="F:ATP binding"/>
    <property type="evidence" value="ECO:0007669"/>
    <property type="project" value="UniProtKB-UniRule"/>
</dbReference>
<evidence type="ECO:0000256" key="3">
    <source>
        <dbReference type="ARBA" id="ARBA00022598"/>
    </source>
</evidence>
<feature type="active site" description="Proton acceptor; for glutaminase activity" evidence="7">
    <location>
        <position position="47"/>
    </location>
</feature>
<dbReference type="GO" id="GO:0005737">
    <property type="term" value="C:cytoplasm"/>
    <property type="evidence" value="ECO:0007669"/>
    <property type="project" value="InterPro"/>
</dbReference>
<dbReference type="GO" id="GO:0009435">
    <property type="term" value="P:NAD+ biosynthetic process"/>
    <property type="evidence" value="ECO:0007669"/>
    <property type="project" value="UniProtKB-UniRule"/>
</dbReference>
<feature type="binding site" evidence="7">
    <location>
        <begin position="360"/>
        <end position="367"/>
    </location>
    <ligand>
        <name>ATP</name>
        <dbReference type="ChEBI" id="CHEBI:30616"/>
    </ligand>
</feature>
<dbReference type="GO" id="GO:0004359">
    <property type="term" value="F:glutaminase activity"/>
    <property type="evidence" value="ECO:0007669"/>
    <property type="project" value="InterPro"/>
</dbReference>
<dbReference type="Gene3D" id="3.40.50.620">
    <property type="entry name" value="HUPs"/>
    <property type="match status" value="1"/>
</dbReference>
<comment type="similarity">
    <text evidence="2 7 8">In the C-terminal section; belongs to the NAD synthetase family.</text>
</comment>
<name>A0A7V9AA72_9BACT</name>
<comment type="catalytic activity">
    <reaction evidence="7 8">
        <text>deamido-NAD(+) + L-glutamine + ATP + H2O = L-glutamate + AMP + diphosphate + NAD(+) + H(+)</text>
        <dbReference type="Rhea" id="RHEA:24384"/>
        <dbReference type="ChEBI" id="CHEBI:15377"/>
        <dbReference type="ChEBI" id="CHEBI:15378"/>
        <dbReference type="ChEBI" id="CHEBI:29985"/>
        <dbReference type="ChEBI" id="CHEBI:30616"/>
        <dbReference type="ChEBI" id="CHEBI:33019"/>
        <dbReference type="ChEBI" id="CHEBI:57540"/>
        <dbReference type="ChEBI" id="CHEBI:58359"/>
        <dbReference type="ChEBI" id="CHEBI:58437"/>
        <dbReference type="ChEBI" id="CHEBI:456215"/>
        <dbReference type="EC" id="6.3.5.1"/>
    </reaction>
</comment>
<evidence type="ECO:0000256" key="7">
    <source>
        <dbReference type="HAMAP-Rule" id="MF_02090"/>
    </source>
</evidence>
<dbReference type="InterPro" id="IPR022310">
    <property type="entry name" value="NAD/GMP_synthase"/>
</dbReference>
<feature type="binding site" evidence="7">
    <location>
        <position position="627"/>
    </location>
    <ligand>
        <name>deamido-NAD(+)</name>
        <dbReference type="ChEBI" id="CHEBI:58437"/>
        <note>ligand shared between two neighboring subunits</note>
    </ligand>
</feature>
<evidence type="ECO:0000256" key="6">
    <source>
        <dbReference type="ARBA" id="ARBA00023027"/>
    </source>
</evidence>
<accession>A0A7V9AA72</accession>
<dbReference type="NCBIfam" id="NF002730">
    <property type="entry name" value="PRK02628.1"/>
    <property type="match status" value="1"/>
</dbReference>
<dbReference type="InterPro" id="IPR003694">
    <property type="entry name" value="NAD_synthase"/>
</dbReference>
<dbReference type="InterPro" id="IPR041856">
    <property type="entry name" value="NAD+_synth_C"/>
</dbReference>
<protein>
    <recommendedName>
        <fullName evidence="7 8">Glutamine-dependent NAD(+) synthetase</fullName>
        <ecNumber evidence="7 8">6.3.5.1</ecNumber>
    </recommendedName>
    <alternativeName>
        <fullName evidence="7 8">NAD(+) synthase [glutamine-hydrolyzing]</fullName>
    </alternativeName>
</protein>
<dbReference type="RefSeq" id="WP_194536138.1">
    <property type="nucleotide sequence ID" value="NZ_JACEFB010000001.1"/>
</dbReference>
<dbReference type="UniPathway" id="UPA00253">
    <property type="reaction ID" value="UER00334"/>
</dbReference>
<dbReference type="EC" id="6.3.5.1" evidence="7 8"/>
<feature type="active site" description="For glutaminase activity" evidence="7">
    <location>
        <position position="117"/>
    </location>
</feature>
<feature type="binding site" evidence="7">
    <location>
        <position position="123"/>
    </location>
    <ligand>
        <name>L-glutamine</name>
        <dbReference type="ChEBI" id="CHEBI:58359"/>
    </ligand>
</feature>
<feature type="binding site" evidence="7">
    <location>
        <position position="200"/>
    </location>
    <ligand>
        <name>L-glutamine</name>
        <dbReference type="ChEBI" id="CHEBI:58359"/>
    </ligand>
</feature>
<evidence type="ECO:0000313" key="10">
    <source>
        <dbReference type="EMBL" id="MBA2224708.1"/>
    </source>
</evidence>
<dbReference type="GO" id="GO:0003952">
    <property type="term" value="F:NAD+ synthase (glutamine-hydrolyzing) activity"/>
    <property type="evidence" value="ECO:0007669"/>
    <property type="project" value="UniProtKB-UniRule"/>
</dbReference>
<reference evidence="10 11" key="1">
    <citation type="submission" date="2020-07" db="EMBL/GenBank/DDBJ databases">
        <title>Thermogemmata thermophila gen. nov., sp. nov., a novel moderate thermophilic planctomycete from a Kamchatka hot spring.</title>
        <authorList>
            <person name="Elcheninov A.G."/>
            <person name="Podosokorskaya O.A."/>
            <person name="Kovaleva O.L."/>
            <person name="Novikov A."/>
            <person name="Bonch-Osmolovskaya E.A."/>
            <person name="Toshchakov S.V."/>
            <person name="Kublanov I.V."/>
        </authorList>
    </citation>
    <scope>NUCLEOTIDE SEQUENCE [LARGE SCALE GENOMIC DNA]</scope>
    <source>
        <strain evidence="10 11">2918</strain>
    </source>
</reference>